<organism evidence="1 2">
    <name type="scientific">Bergeyella porcorum</name>
    <dbReference type="NCBI Taxonomy" id="1735111"/>
    <lineage>
        <taxon>Bacteria</taxon>
        <taxon>Pseudomonadati</taxon>
        <taxon>Bacteroidota</taxon>
        <taxon>Flavobacteriia</taxon>
        <taxon>Flavobacteriales</taxon>
        <taxon>Weeksellaceae</taxon>
        <taxon>Bergeyella</taxon>
    </lineage>
</organism>
<name>A0AAU0EZE5_9FLAO</name>
<proteinExistence type="predicted"/>
<sequence length="33" mass="3623">MKIEGAKLIREGENGNARLGLDHRGNLVEKSCN</sequence>
<dbReference type="EMBL" id="CP136426">
    <property type="protein sequence ID" value="WOC51772.1"/>
    <property type="molecule type" value="Genomic_DNA"/>
</dbReference>
<gene>
    <name evidence="1" type="ORF">BPO_1125</name>
</gene>
<protein>
    <submittedName>
        <fullName evidence="1">Uncharacterized protein</fullName>
    </submittedName>
</protein>
<accession>A0AAU0EZE5</accession>
<evidence type="ECO:0000313" key="1">
    <source>
        <dbReference type="EMBL" id="WOC51772.1"/>
    </source>
</evidence>
<dbReference type="Proteomes" id="UP001432059">
    <property type="component" value="Chromosome"/>
</dbReference>
<reference evidence="1" key="1">
    <citation type="submission" date="2023-10" db="EMBL/GenBank/DDBJ databases">
        <title>Characterization and whole genome sequencing of a novel strain of Bergeyella porcorum QD2021 isolated from pig.</title>
        <authorList>
            <person name="Liu G."/>
            <person name="Chen C."/>
            <person name="Han X."/>
        </authorList>
    </citation>
    <scope>NUCLEOTIDE SEQUENCE</scope>
    <source>
        <strain evidence="1">QD2021</strain>
    </source>
</reference>
<dbReference type="KEGG" id="bpor:BPO_1125"/>
<keyword evidence="2" id="KW-1185">Reference proteome</keyword>
<evidence type="ECO:0000313" key="2">
    <source>
        <dbReference type="Proteomes" id="UP001432059"/>
    </source>
</evidence>
<dbReference type="AlphaFoldDB" id="A0AAU0EZE5"/>